<dbReference type="SUPFAM" id="SSF89124">
    <property type="entry name" value="Nop domain"/>
    <property type="match status" value="1"/>
</dbReference>
<accession>A0A3L6DCF0</accession>
<gene>
    <name evidence="3" type="primary">CLPB2_3</name>
    <name evidence="3" type="ORF">Zm00014a_003194</name>
</gene>
<dbReference type="InterPro" id="IPR027417">
    <property type="entry name" value="P-loop_NTPase"/>
</dbReference>
<evidence type="ECO:0000256" key="1">
    <source>
        <dbReference type="ARBA" id="ARBA00022741"/>
    </source>
</evidence>
<dbReference type="InterPro" id="IPR036070">
    <property type="entry name" value="Nop_dom_sf"/>
</dbReference>
<dbReference type="PANTHER" id="PTHR11638:SF18">
    <property type="entry name" value="HEAT SHOCK PROTEIN 104"/>
    <property type="match status" value="1"/>
</dbReference>
<dbReference type="GO" id="GO:0005524">
    <property type="term" value="F:ATP binding"/>
    <property type="evidence" value="ECO:0007669"/>
    <property type="project" value="UniProtKB-KW"/>
</dbReference>
<keyword evidence="2" id="KW-0067">ATP-binding</keyword>
<reference evidence="3 4" key="1">
    <citation type="journal article" date="2018" name="Nat. Genet.">
        <title>Extensive intraspecific gene order and gene structural variations between Mo17 and other maize genomes.</title>
        <authorList>
            <person name="Sun S."/>
            <person name="Zhou Y."/>
            <person name="Chen J."/>
            <person name="Shi J."/>
            <person name="Zhao H."/>
            <person name="Zhao H."/>
            <person name="Song W."/>
            <person name="Zhang M."/>
            <person name="Cui Y."/>
            <person name="Dong X."/>
            <person name="Liu H."/>
            <person name="Ma X."/>
            <person name="Jiao Y."/>
            <person name="Wang B."/>
            <person name="Wei X."/>
            <person name="Stein J.C."/>
            <person name="Glaubitz J.C."/>
            <person name="Lu F."/>
            <person name="Yu G."/>
            <person name="Liang C."/>
            <person name="Fengler K."/>
            <person name="Li B."/>
            <person name="Rafalski A."/>
            <person name="Schnable P.S."/>
            <person name="Ware D.H."/>
            <person name="Buckler E.S."/>
            <person name="Lai J."/>
        </authorList>
    </citation>
    <scope>NUCLEOTIDE SEQUENCE [LARGE SCALE GENOMIC DNA]</scope>
    <source>
        <strain evidence="4">cv. Missouri 17</strain>
        <tissue evidence="3">Seedling</tissue>
    </source>
</reference>
<dbReference type="ExpressionAtlas" id="A0A3L6DCF0">
    <property type="expression patterns" value="baseline and differential"/>
</dbReference>
<name>A0A3L6DCF0_MAIZE</name>
<organism evidence="3 4">
    <name type="scientific">Zea mays</name>
    <name type="common">Maize</name>
    <dbReference type="NCBI Taxonomy" id="4577"/>
    <lineage>
        <taxon>Eukaryota</taxon>
        <taxon>Viridiplantae</taxon>
        <taxon>Streptophyta</taxon>
        <taxon>Embryophyta</taxon>
        <taxon>Tracheophyta</taxon>
        <taxon>Spermatophyta</taxon>
        <taxon>Magnoliopsida</taxon>
        <taxon>Liliopsida</taxon>
        <taxon>Poales</taxon>
        <taxon>Poaceae</taxon>
        <taxon>PACMAD clade</taxon>
        <taxon>Panicoideae</taxon>
        <taxon>Andropogonodae</taxon>
        <taxon>Andropogoneae</taxon>
        <taxon>Tripsacinae</taxon>
        <taxon>Zea</taxon>
    </lineage>
</organism>
<evidence type="ECO:0000313" key="4">
    <source>
        <dbReference type="Proteomes" id="UP000251960"/>
    </source>
</evidence>
<keyword evidence="1" id="KW-0547">Nucleotide-binding</keyword>
<dbReference type="EMBL" id="NCVQ01000010">
    <property type="protein sequence ID" value="PWZ06272.1"/>
    <property type="molecule type" value="Genomic_DNA"/>
</dbReference>
<dbReference type="PANTHER" id="PTHR11638">
    <property type="entry name" value="ATP-DEPENDENT CLP PROTEASE"/>
    <property type="match status" value="1"/>
</dbReference>
<evidence type="ECO:0000256" key="2">
    <source>
        <dbReference type="ARBA" id="ARBA00022840"/>
    </source>
</evidence>
<dbReference type="Proteomes" id="UP000251960">
    <property type="component" value="Chromosome 9"/>
</dbReference>
<dbReference type="SUPFAM" id="SSF52540">
    <property type="entry name" value="P-loop containing nucleoside triphosphate hydrolases"/>
    <property type="match status" value="1"/>
</dbReference>
<comment type="caution">
    <text evidence="3">The sequence shown here is derived from an EMBL/GenBank/DDBJ whole genome shotgun (WGS) entry which is preliminary data.</text>
</comment>
<dbReference type="Gene3D" id="1.10.287.660">
    <property type="entry name" value="Helix hairpin bin"/>
    <property type="match status" value="1"/>
</dbReference>
<dbReference type="InterPro" id="IPR029012">
    <property type="entry name" value="Helix_hairpin_bin_sf"/>
</dbReference>
<dbReference type="InterPro" id="IPR050130">
    <property type="entry name" value="ClpA_ClpB"/>
</dbReference>
<dbReference type="Gene3D" id="3.40.50.300">
    <property type="entry name" value="P-loop containing nucleotide triphosphate hydrolases"/>
    <property type="match status" value="1"/>
</dbReference>
<proteinExistence type="predicted"/>
<sequence>MPSVVAHIGACSTMRAPCPAHRQTHPAAAHTRLLMAEAERRHGSDTVWNGEEPKWRLDQSGLGRSQANRVQDDCVRYAKMTKEIGEQLHIVGDDLVTNPTAFFGTYGLYERIDESRRTWLNMSPSSLVIFKLYSIVSFKKLIALDMGAFIAGAKYRGEFEDRPKVVLKEVTDSDGQTILFIDEIHKVVGAASIARKIYQRQDIGVDGFQKIYGGCTSSASARLLNFWLQVDSANKYETLLEVDIVIIHGIVLLDDLDKELITYAIRILSDEELETYLKVIAVISMGTEVIEHDLLNIRELYDHVLALLYDYLRSKMNTITPILTALDALGVDEDNSIGTKSRLMDQQMICQRWIPCLEIVVPLGLIYGSDFENPDLNLEVHFIDMLVMVMTVGLESTLVGEDLNDCAFVYGYLSFLDKISCVIVLFVLELYEDTNEM</sequence>
<evidence type="ECO:0000313" key="3">
    <source>
        <dbReference type="EMBL" id="PWZ06272.1"/>
    </source>
</evidence>
<dbReference type="AlphaFoldDB" id="A0A3L6DCF0"/>
<protein>
    <submittedName>
        <fullName evidence="3">Chaperone protein ClpB2, chloroplastic</fullName>
    </submittedName>
</protein>